<proteinExistence type="predicted"/>
<dbReference type="PANTHER" id="PTHR23521">
    <property type="entry name" value="TRANSPORTER MFS SUPERFAMILY"/>
    <property type="match status" value="1"/>
</dbReference>
<gene>
    <name evidence="6" type="ORF">G6N76_05785</name>
</gene>
<dbReference type="Proteomes" id="UP000477849">
    <property type="component" value="Unassembled WGS sequence"/>
</dbReference>
<evidence type="ECO:0000256" key="2">
    <source>
        <dbReference type="ARBA" id="ARBA00022989"/>
    </source>
</evidence>
<dbReference type="PROSITE" id="PS50850">
    <property type="entry name" value="MFS"/>
    <property type="match status" value="1"/>
</dbReference>
<feature type="transmembrane region" description="Helical" evidence="4">
    <location>
        <begin position="83"/>
        <end position="101"/>
    </location>
</feature>
<dbReference type="InterPro" id="IPR011701">
    <property type="entry name" value="MFS"/>
</dbReference>
<feature type="transmembrane region" description="Helical" evidence="4">
    <location>
        <begin position="245"/>
        <end position="263"/>
    </location>
</feature>
<feature type="transmembrane region" description="Helical" evidence="4">
    <location>
        <begin position="141"/>
        <end position="163"/>
    </location>
</feature>
<keyword evidence="7" id="KW-1185">Reference proteome</keyword>
<evidence type="ECO:0000313" key="7">
    <source>
        <dbReference type="Proteomes" id="UP000477849"/>
    </source>
</evidence>
<dbReference type="PANTHER" id="PTHR23521:SF3">
    <property type="entry name" value="MFS TRANSPORTER"/>
    <property type="match status" value="1"/>
</dbReference>
<feature type="transmembrane region" description="Helical" evidence="4">
    <location>
        <begin position="275"/>
        <end position="293"/>
    </location>
</feature>
<keyword evidence="3 4" id="KW-0472">Membrane</keyword>
<dbReference type="AlphaFoldDB" id="A0A6M1S8Z3"/>
<dbReference type="EMBL" id="JAAKZH010000002">
    <property type="protein sequence ID" value="NGO63176.1"/>
    <property type="molecule type" value="Genomic_DNA"/>
</dbReference>
<evidence type="ECO:0000256" key="3">
    <source>
        <dbReference type="ARBA" id="ARBA00023136"/>
    </source>
</evidence>
<feature type="domain" description="Major facilitator superfamily (MFS) profile" evidence="5">
    <location>
        <begin position="1"/>
        <end position="385"/>
    </location>
</feature>
<dbReference type="InterPro" id="IPR036259">
    <property type="entry name" value="MFS_trans_sf"/>
</dbReference>
<feature type="transmembrane region" description="Helical" evidence="4">
    <location>
        <begin position="299"/>
        <end position="322"/>
    </location>
</feature>
<protein>
    <submittedName>
        <fullName evidence="6">MFS transporter</fullName>
    </submittedName>
</protein>
<dbReference type="GO" id="GO:0005886">
    <property type="term" value="C:plasma membrane"/>
    <property type="evidence" value="ECO:0007669"/>
    <property type="project" value="TreeGrafter"/>
</dbReference>
<feature type="transmembrane region" description="Helical" evidence="4">
    <location>
        <begin position="52"/>
        <end position="71"/>
    </location>
</feature>
<keyword evidence="2 4" id="KW-1133">Transmembrane helix</keyword>
<evidence type="ECO:0000256" key="1">
    <source>
        <dbReference type="ARBA" id="ARBA00022692"/>
    </source>
</evidence>
<dbReference type="SUPFAM" id="SSF103473">
    <property type="entry name" value="MFS general substrate transporter"/>
    <property type="match status" value="1"/>
</dbReference>
<feature type="transmembrane region" description="Helical" evidence="4">
    <location>
        <begin position="359"/>
        <end position="381"/>
    </location>
</feature>
<feature type="transmembrane region" description="Helical" evidence="4">
    <location>
        <begin position="334"/>
        <end position="353"/>
    </location>
</feature>
<feature type="transmembrane region" description="Helical" evidence="4">
    <location>
        <begin position="209"/>
        <end position="233"/>
    </location>
</feature>
<dbReference type="InterPro" id="IPR020846">
    <property type="entry name" value="MFS_dom"/>
</dbReference>
<dbReference type="Pfam" id="PF07690">
    <property type="entry name" value="MFS_1"/>
    <property type="match status" value="1"/>
</dbReference>
<feature type="transmembrane region" description="Helical" evidence="4">
    <location>
        <begin position="107"/>
        <end position="129"/>
    </location>
</feature>
<keyword evidence="1 4" id="KW-0812">Transmembrane</keyword>
<sequence>MSATDLSAASETGALISRIAVILTVAMFGLTYSLSAPLIALEMVARGASQSLVGANAAMHAIGVLVVALVLPSVVSKVGPRRLILLSLVVSAAVLVAIALVDNIWLWFPLRLLLGMASEALFVLSETWINALSTENTRARFMAIYTAALSLGLALGPLLLSLIGSHGTLPFMVGAVIALAAASFVLLPMVRAPAFEKPSSGNPLRFLRLAPVAIGAIVLNAAVETAGLSFLALYAVGLGWNADDAAQLMFVMMGGAILLQLPIGWLGDLFDRRKLVLACALVAAAGAALWPWALAYPFATYALLFVWGGVFVGIYTLTLTIVGSRFSGGDLVGIYALMGLAWGAGALVGPLAAGVSLQIGTHGLPVFTAVACLVFALVVALRREG</sequence>
<comment type="caution">
    <text evidence="6">The sequence shown here is derived from an EMBL/GenBank/DDBJ whole genome shotgun (WGS) entry which is preliminary data.</text>
</comment>
<evidence type="ECO:0000256" key="4">
    <source>
        <dbReference type="SAM" id="Phobius"/>
    </source>
</evidence>
<feature type="transmembrane region" description="Helical" evidence="4">
    <location>
        <begin position="169"/>
        <end position="188"/>
    </location>
</feature>
<organism evidence="6 7">
    <name type="scientific">Rhizobium daejeonense</name>
    <dbReference type="NCBI Taxonomy" id="240521"/>
    <lineage>
        <taxon>Bacteria</taxon>
        <taxon>Pseudomonadati</taxon>
        <taxon>Pseudomonadota</taxon>
        <taxon>Alphaproteobacteria</taxon>
        <taxon>Hyphomicrobiales</taxon>
        <taxon>Rhizobiaceae</taxon>
        <taxon>Rhizobium/Agrobacterium group</taxon>
        <taxon>Rhizobium</taxon>
    </lineage>
</organism>
<dbReference type="InterPro" id="IPR047200">
    <property type="entry name" value="MFS_YcaD-like"/>
</dbReference>
<evidence type="ECO:0000313" key="6">
    <source>
        <dbReference type="EMBL" id="NGO63176.1"/>
    </source>
</evidence>
<feature type="transmembrane region" description="Helical" evidence="4">
    <location>
        <begin position="12"/>
        <end position="32"/>
    </location>
</feature>
<reference evidence="6 7" key="1">
    <citation type="submission" date="2020-02" db="EMBL/GenBank/DDBJ databases">
        <title>Genome sequence of the type strain CCBAU10050 of Rhizobium daejeonense.</title>
        <authorList>
            <person name="Gao J."/>
            <person name="Sun J."/>
        </authorList>
    </citation>
    <scope>NUCLEOTIDE SEQUENCE [LARGE SCALE GENOMIC DNA]</scope>
    <source>
        <strain evidence="6 7">CCBAU10050</strain>
    </source>
</reference>
<dbReference type="Gene3D" id="1.20.1250.20">
    <property type="entry name" value="MFS general substrate transporter like domains"/>
    <property type="match status" value="2"/>
</dbReference>
<accession>A0A6M1S8Z3</accession>
<dbReference type="RefSeq" id="WP_163904557.1">
    <property type="nucleotide sequence ID" value="NZ_CP048427.1"/>
</dbReference>
<dbReference type="GO" id="GO:0022857">
    <property type="term" value="F:transmembrane transporter activity"/>
    <property type="evidence" value="ECO:0007669"/>
    <property type="project" value="InterPro"/>
</dbReference>
<evidence type="ECO:0000259" key="5">
    <source>
        <dbReference type="PROSITE" id="PS50850"/>
    </source>
</evidence>
<dbReference type="CDD" id="cd17477">
    <property type="entry name" value="MFS_YcaD_like"/>
    <property type="match status" value="1"/>
</dbReference>
<name>A0A6M1S8Z3_9HYPH</name>